<protein>
    <recommendedName>
        <fullName evidence="4">Lipid/polyisoprenoid-binding YceI-like domain-containing protein</fullName>
    </recommendedName>
</protein>
<keyword evidence="1" id="KW-0732">Signal</keyword>
<dbReference type="Gene3D" id="2.40.128.110">
    <property type="entry name" value="Lipid/polyisoprenoid-binding, YceI-like"/>
    <property type="match status" value="1"/>
</dbReference>
<dbReference type="Proteomes" id="UP001652564">
    <property type="component" value="Unassembled WGS sequence"/>
</dbReference>
<feature type="signal peptide" evidence="1">
    <location>
        <begin position="1"/>
        <end position="21"/>
    </location>
</feature>
<accession>A0ABT2ZLR5</accession>
<gene>
    <name evidence="2" type="ORF">OEZ71_07140</name>
</gene>
<evidence type="ECO:0008006" key="4">
    <source>
        <dbReference type="Google" id="ProtNLM"/>
    </source>
</evidence>
<comment type="caution">
    <text evidence="2">The sequence shown here is derived from an EMBL/GenBank/DDBJ whole genome shotgun (WGS) entry which is preliminary data.</text>
</comment>
<keyword evidence="3" id="KW-1185">Reference proteome</keyword>
<evidence type="ECO:0000313" key="2">
    <source>
        <dbReference type="EMBL" id="MCV2872068.1"/>
    </source>
</evidence>
<sequence length="107" mass="11179">MFRSKLAATVLIVGLGAASVAEESPAITPKPTEAPAGHYLLDAGHTRRMFSVNHLGFSATGTIWRSDFGIGFGIPSPGTTLVVGDEFAIRIEAEFINPDVSGPQLGP</sequence>
<organism evidence="2 3">
    <name type="scientific">Albidovulum litorale</name>
    <dbReference type="NCBI Taxonomy" id="2984134"/>
    <lineage>
        <taxon>Bacteria</taxon>
        <taxon>Pseudomonadati</taxon>
        <taxon>Pseudomonadota</taxon>
        <taxon>Alphaproteobacteria</taxon>
        <taxon>Rhodobacterales</taxon>
        <taxon>Paracoccaceae</taxon>
        <taxon>Albidovulum</taxon>
    </lineage>
</organism>
<feature type="chain" id="PRO_5046192170" description="Lipid/polyisoprenoid-binding YceI-like domain-containing protein" evidence="1">
    <location>
        <begin position="22"/>
        <end position="107"/>
    </location>
</feature>
<evidence type="ECO:0000313" key="3">
    <source>
        <dbReference type="Proteomes" id="UP001652564"/>
    </source>
</evidence>
<dbReference type="SUPFAM" id="SSF101874">
    <property type="entry name" value="YceI-like"/>
    <property type="match status" value="1"/>
</dbReference>
<proteinExistence type="predicted"/>
<dbReference type="InterPro" id="IPR036761">
    <property type="entry name" value="TTHA0802/YceI-like_sf"/>
</dbReference>
<reference evidence="2 3" key="1">
    <citation type="submission" date="2022-10" db="EMBL/GenBank/DDBJ databases">
        <title>Defluviimonas sp. nov., isolated from ocean surface sediments.</title>
        <authorList>
            <person name="He W."/>
            <person name="Wang L."/>
            <person name="Zhang D.-F."/>
        </authorList>
    </citation>
    <scope>NUCLEOTIDE SEQUENCE [LARGE SCALE GENOMIC DNA]</scope>
    <source>
        <strain evidence="2 3">WL0050</strain>
    </source>
</reference>
<evidence type="ECO:0000256" key="1">
    <source>
        <dbReference type="SAM" id="SignalP"/>
    </source>
</evidence>
<name>A0ABT2ZLR5_9RHOB</name>
<dbReference type="EMBL" id="JAOWKZ010000002">
    <property type="protein sequence ID" value="MCV2872068.1"/>
    <property type="molecule type" value="Genomic_DNA"/>
</dbReference>